<feature type="domain" description="VWFA" evidence="4">
    <location>
        <begin position="212"/>
        <end position="395"/>
    </location>
</feature>
<evidence type="ECO:0000256" key="2">
    <source>
        <dbReference type="ARBA" id="ARBA00022737"/>
    </source>
</evidence>
<evidence type="ECO:0000256" key="1">
    <source>
        <dbReference type="ARBA" id="ARBA00009820"/>
    </source>
</evidence>
<dbReference type="EMBL" id="BMNC01000017">
    <property type="protein sequence ID" value="GGN22228.1"/>
    <property type="molecule type" value="Genomic_DNA"/>
</dbReference>
<dbReference type="SUPFAM" id="SSF53300">
    <property type="entry name" value="vWA-like"/>
    <property type="match status" value="1"/>
</dbReference>
<dbReference type="PANTHER" id="PTHR36842:SF1">
    <property type="entry name" value="PROTEIN TOLB"/>
    <property type="match status" value="1"/>
</dbReference>
<dbReference type="Gene3D" id="3.40.50.410">
    <property type="entry name" value="von Willebrand factor, type A domain"/>
    <property type="match status" value="1"/>
</dbReference>
<reference evidence="6" key="1">
    <citation type="journal article" date="2019" name="Int. J. Syst. Evol. Microbiol.">
        <title>The Global Catalogue of Microorganisms (GCM) 10K type strain sequencing project: providing services to taxonomists for standard genome sequencing and annotation.</title>
        <authorList>
            <consortium name="The Broad Institute Genomics Platform"/>
            <consortium name="The Broad Institute Genome Sequencing Center for Infectious Disease"/>
            <person name="Wu L."/>
            <person name="Ma J."/>
        </authorList>
    </citation>
    <scope>NUCLEOTIDE SEQUENCE [LARGE SCALE GENOMIC DNA]</scope>
    <source>
        <strain evidence="6">CGMCC 4.7319</strain>
    </source>
</reference>
<accession>A0ABQ2IPC8</accession>
<evidence type="ECO:0000313" key="5">
    <source>
        <dbReference type="EMBL" id="GGN22228.1"/>
    </source>
</evidence>
<feature type="chain" id="PRO_5047203246" evidence="3">
    <location>
        <begin position="24"/>
        <end position="986"/>
    </location>
</feature>
<evidence type="ECO:0000313" key="6">
    <source>
        <dbReference type="Proteomes" id="UP000597656"/>
    </source>
</evidence>
<keyword evidence="2" id="KW-0677">Repeat</keyword>
<comment type="similarity">
    <text evidence="1">Belongs to the TolB family.</text>
</comment>
<dbReference type="PANTHER" id="PTHR36842">
    <property type="entry name" value="PROTEIN TOLB HOMOLOG"/>
    <property type="match status" value="1"/>
</dbReference>
<sequence length="986" mass="103966">MTVRALPLLLVALLVLPVPVLRAQPPAEPFDIGFTSTDGHVFKVDSTGNARTNLTGTVREQYDPAFSLDGTKLAYVDGDHVMIANADGTDPRRLNAERLRQSEPAWSPDGTSIALVTWFPIGDGERPRIQIHRVSDGAKTGEIAIPQHLRAEDTQPDWSPDGRTIAITRRSSTIRQPPPRITRPATDLPARRGGTFELDQVVHTPRIPPKPDVVLLIDISGSMDGEIGSVKKTLIDIMGDIKTLQPESRFGIASFAGPENEGRTSTVHSGFDEDPVAGIGEVNVIRDQGSTEVWAHALIRTATDAFDFRPDSSRVVVVIGDEGTAERLMPPNYDDTVDNAITALQAANIRFVGIDSGGLDQFGQATRFVVATDGSLQTFDENKPGEISTAILDGIKDLDVKVTAVPRCGDGLTVALTPPGPVTVPSGEDARFAEKFTVSPDAVPGSTLRCTVEFRLNNEQEARPGHVQTVTVQVADLVKPLVRIDDIATQARDGSGATITYQATATDSRNRVLTPACTPPSGTRFPVGITTVTCTATDAQGNTGTDTAIVTITADDPEGSRIWLVTPDGSSQFDLSARFGEECDGYDDEHPAWSPDGQSLAFTQDERICTVKADGTDIRVVVEDSGSIGRPRDAAWLPDGTRLVFESAGVEQPPDLWTVPVQGGTPRLLTRNASQPAVQRLPRLTVTTTATPAEIPFNGRTTIEVTVANTGFAPAPATLTVTMPSGLRGGPAGSNLGPIAPGERKVVSGDATGTTAGEHEVTAAVGTITSKVTVKVLERTGSLSLAVAAAPQPAFVGGDDVTVTFTLLNSSGSTLTNVRVVASAFGCEPECLAGTLGPDAQTEVRLTIPATQAVDRELVGVVIATGPDEIASDNVAATQIVVKQPVITLDQQAGPLGGVVSLQGKDFPPGAKVRLGWSPGISETPGELTTADGTFTAQMLVFHNDTEGPRQALAATVEGTRFGEVKSEDFLVLPNTSQPADFIERG</sequence>
<dbReference type="Pfam" id="PF00092">
    <property type="entry name" value="VWA"/>
    <property type="match status" value="1"/>
</dbReference>
<dbReference type="Pfam" id="PF02494">
    <property type="entry name" value="HYR"/>
    <property type="match status" value="1"/>
</dbReference>
<dbReference type="SUPFAM" id="SSF82171">
    <property type="entry name" value="DPP6 N-terminal domain-like"/>
    <property type="match status" value="1"/>
</dbReference>
<evidence type="ECO:0000259" key="4">
    <source>
        <dbReference type="PROSITE" id="PS50234"/>
    </source>
</evidence>
<dbReference type="Gene3D" id="2.120.10.30">
    <property type="entry name" value="TolB, C-terminal domain"/>
    <property type="match status" value="2"/>
</dbReference>
<evidence type="ECO:0000256" key="3">
    <source>
        <dbReference type="SAM" id="SignalP"/>
    </source>
</evidence>
<keyword evidence="6" id="KW-1185">Reference proteome</keyword>
<gene>
    <name evidence="5" type="ORF">GCM10011609_74430</name>
</gene>
<dbReference type="PROSITE" id="PS50234">
    <property type="entry name" value="VWFA"/>
    <property type="match status" value="1"/>
</dbReference>
<comment type="caution">
    <text evidence="5">The sequence shown here is derived from an EMBL/GenBank/DDBJ whole genome shotgun (WGS) entry which is preliminary data.</text>
</comment>
<protein>
    <submittedName>
        <fullName evidence="5">Translocation protein TolB</fullName>
    </submittedName>
</protein>
<dbReference type="InterPro" id="IPR011659">
    <property type="entry name" value="WD40"/>
</dbReference>
<dbReference type="Pfam" id="PF07676">
    <property type="entry name" value="PD40"/>
    <property type="match status" value="3"/>
</dbReference>
<feature type="signal peptide" evidence="3">
    <location>
        <begin position="1"/>
        <end position="23"/>
    </location>
</feature>
<proteinExistence type="inferred from homology"/>
<dbReference type="SMART" id="SM00327">
    <property type="entry name" value="VWA"/>
    <property type="match status" value="1"/>
</dbReference>
<name>A0ABQ2IPC8_9PSEU</name>
<dbReference type="RefSeq" id="WP_189159573.1">
    <property type="nucleotide sequence ID" value="NZ_BMNC01000017.1"/>
</dbReference>
<dbReference type="InterPro" id="IPR002035">
    <property type="entry name" value="VWF_A"/>
</dbReference>
<organism evidence="5 6">
    <name type="scientific">Lentzea pudingi</name>
    <dbReference type="NCBI Taxonomy" id="1789439"/>
    <lineage>
        <taxon>Bacteria</taxon>
        <taxon>Bacillati</taxon>
        <taxon>Actinomycetota</taxon>
        <taxon>Actinomycetes</taxon>
        <taxon>Pseudonocardiales</taxon>
        <taxon>Pseudonocardiaceae</taxon>
        <taxon>Lentzea</taxon>
    </lineage>
</organism>
<dbReference type="CDD" id="cd00198">
    <property type="entry name" value="vWFA"/>
    <property type="match status" value="1"/>
</dbReference>
<dbReference type="InterPro" id="IPR003410">
    <property type="entry name" value="HYR_dom"/>
</dbReference>
<keyword evidence="3" id="KW-0732">Signal</keyword>
<dbReference type="Proteomes" id="UP000597656">
    <property type="component" value="Unassembled WGS sequence"/>
</dbReference>
<dbReference type="InterPro" id="IPR011042">
    <property type="entry name" value="6-blade_b-propeller_TolB-like"/>
</dbReference>
<dbReference type="InterPro" id="IPR036465">
    <property type="entry name" value="vWFA_dom_sf"/>
</dbReference>